<name>A0A2A4JU17_HELVI</name>
<evidence type="ECO:0000313" key="2">
    <source>
        <dbReference type="EMBL" id="PCG74973.1"/>
    </source>
</evidence>
<organism evidence="2">
    <name type="scientific">Heliothis virescens</name>
    <name type="common">Tobacco budworm moth</name>
    <dbReference type="NCBI Taxonomy" id="7102"/>
    <lineage>
        <taxon>Eukaryota</taxon>
        <taxon>Metazoa</taxon>
        <taxon>Ecdysozoa</taxon>
        <taxon>Arthropoda</taxon>
        <taxon>Hexapoda</taxon>
        <taxon>Insecta</taxon>
        <taxon>Pterygota</taxon>
        <taxon>Neoptera</taxon>
        <taxon>Endopterygota</taxon>
        <taxon>Lepidoptera</taxon>
        <taxon>Glossata</taxon>
        <taxon>Ditrysia</taxon>
        <taxon>Noctuoidea</taxon>
        <taxon>Noctuidae</taxon>
        <taxon>Heliothinae</taxon>
        <taxon>Heliothis</taxon>
    </lineage>
</organism>
<protein>
    <submittedName>
        <fullName evidence="2">Uncharacterized protein</fullName>
    </submittedName>
</protein>
<proteinExistence type="predicted"/>
<reference evidence="2" key="1">
    <citation type="submission" date="2017-09" db="EMBL/GenBank/DDBJ databases">
        <title>Contemporary evolution of a Lepidopteran species, Heliothis virescens, in response to modern agricultural practices.</title>
        <authorList>
            <person name="Fritz M.L."/>
            <person name="Deyonke A.M."/>
            <person name="Papanicolaou A."/>
            <person name="Micinski S."/>
            <person name="Westbrook J."/>
            <person name="Gould F."/>
        </authorList>
    </citation>
    <scope>NUCLEOTIDE SEQUENCE [LARGE SCALE GENOMIC DNA]</scope>
    <source>
        <strain evidence="2">HvINT-</strain>
        <tissue evidence="2">Whole body</tissue>
    </source>
</reference>
<accession>A0A2A4JU17</accession>
<dbReference type="EMBL" id="NWSH01000658">
    <property type="protein sequence ID" value="PCG74973.1"/>
    <property type="molecule type" value="Genomic_DNA"/>
</dbReference>
<feature type="region of interest" description="Disordered" evidence="1">
    <location>
        <begin position="254"/>
        <end position="274"/>
    </location>
</feature>
<comment type="caution">
    <text evidence="2">The sequence shown here is derived from an EMBL/GenBank/DDBJ whole genome shotgun (WGS) entry which is preliminary data.</text>
</comment>
<dbReference type="AlphaFoldDB" id="A0A2A4JU17"/>
<sequence>MNLKYLFLLITLKNINCYNPKRHTLSPKNLNNSKTNTSNPVIPARYKITSKANYEDPTVQNFQSEYFPEVEYPESIVDSSKPFYISASPFPREVKSTFNTLAAQRNSKVNPITDYSWIHNDKSKENIPPPEQKVGVNEVTDTKGNEINSDDKSTNETLAEDIAILDIEDETANYTIPYIDNDMDRLFINWTLSDQSSECPELDYVVGFIDDLDKFMRNLTGSETANEGDNSTLHAVESERPDEIQSVELAPTNYNESGTELNGIPFLQMNDPNK</sequence>
<gene>
    <name evidence="2" type="ORF">B5V51_12470</name>
</gene>
<evidence type="ECO:0000256" key="1">
    <source>
        <dbReference type="SAM" id="MobiDB-lite"/>
    </source>
</evidence>